<dbReference type="InterPro" id="IPR013957">
    <property type="entry name" value="SNRNP27"/>
</dbReference>
<dbReference type="STRING" id="215243.A0A0D2BMI9"/>
<dbReference type="HOGENOM" id="CLU_075596_0_1_1"/>
<comment type="subunit">
    <text evidence="4">Part of a tri-snRNP complex.</text>
</comment>
<feature type="compositionally biased region" description="Basic and acidic residues" evidence="8">
    <location>
        <begin position="1"/>
        <end position="46"/>
    </location>
</feature>
<dbReference type="PANTHER" id="PTHR31077">
    <property type="entry name" value="U4/U6.U5 SMALL NUCLEAR RIBONUCLEOPROTEIN 27 KDA PROTEIN"/>
    <property type="match status" value="1"/>
</dbReference>
<gene>
    <name evidence="10" type="ORF">PV06_09590</name>
</gene>
<evidence type="ECO:0000256" key="2">
    <source>
        <dbReference type="ARBA" id="ARBA00004123"/>
    </source>
</evidence>
<keyword evidence="5" id="KW-0507">mRNA processing</keyword>
<evidence type="ECO:0000256" key="3">
    <source>
        <dbReference type="ARBA" id="ARBA00008218"/>
    </source>
</evidence>
<feature type="region of interest" description="Disordered" evidence="8">
    <location>
        <begin position="1"/>
        <end position="199"/>
    </location>
</feature>
<dbReference type="Proteomes" id="UP000053342">
    <property type="component" value="Unassembled WGS sequence"/>
</dbReference>
<feature type="compositionally biased region" description="Basic and acidic residues" evidence="8">
    <location>
        <begin position="158"/>
        <end position="172"/>
    </location>
</feature>
<evidence type="ECO:0000256" key="5">
    <source>
        <dbReference type="ARBA" id="ARBA00022664"/>
    </source>
</evidence>
<dbReference type="OrthoDB" id="21368at2759"/>
<dbReference type="GO" id="GO:0008380">
    <property type="term" value="P:RNA splicing"/>
    <property type="evidence" value="ECO:0007669"/>
    <property type="project" value="UniProtKB-KW"/>
</dbReference>
<evidence type="ECO:0000256" key="7">
    <source>
        <dbReference type="ARBA" id="ARBA00023242"/>
    </source>
</evidence>
<evidence type="ECO:0000259" key="9">
    <source>
        <dbReference type="Pfam" id="PF08648"/>
    </source>
</evidence>
<dbReference type="EMBL" id="KN847341">
    <property type="protein sequence ID" value="KIW38637.1"/>
    <property type="molecule type" value="Genomic_DNA"/>
</dbReference>
<accession>A0A0D2BMI9</accession>
<reference evidence="10 11" key="1">
    <citation type="submission" date="2015-01" db="EMBL/GenBank/DDBJ databases">
        <title>The Genome Sequence of Exophiala oligosperma CBS72588.</title>
        <authorList>
            <consortium name="The Broad Institute Genomics Platform"/>
            <person name="Cuomo C."/>
            <person name="de Hoog S."/>
            <person name="Gorbushina A."/>
            <person name="Stielow B."/>
            <person name="Teixiera M."/>
            <person name="Abouelleil A."/>
            <person name="Chapman S.B."/>
            <person name="Priest M."/>
            <person name="Young S.K."/>
            <person name="Wortman J."/>
            <person name="Nusbaum C."/>
            <person name="Birren B."/>
        </authorList>
    </citation>
    <scope>NUCLEOTIDE SEQUENCE [LARGE SCALE GENOMIC DNA]</scope>
    <source>
        <strain evidence="10 11">CBS 72588</strain>
    </source>
</reference>
<dbReference type="VEuPathDB" id="FungiDB:PV06_09590"/>
<keyword evidence="11" id="KW-1185">Reference proteome</keyword>
<proteinExistence type="inferred from homology"/>
<dbReference type="GO" id="GO:0006397">
    <property type="term" value="P:mRNA processing"/>
    <property type="evidence" value="ECO:0007669"/>
    <property type="project" value="UniProtKB-KW"/>
</dbReference>
<comment type="similarity">
    <text evidence="3">Belongs to the SNUT3 family.</text>
</comment>
<dbReference type="PANTHER" id="PTHR31077:SF1">
    <property type="entry name" value="U4_U6.U5 SMALL NUCLEAR RIBONUCLEOPROTEIN 27 KDA PROTEIN"/>
    <property type="match status" value="1"/>
</dbReference>
<keyword evidence="7" id="KW-0539">Nucleus</keyword>
<sequence>MEEPPLKRAKRATDDDLSRNSSKNGRDHAKSKSRLDDGGDRDEGGGRQRPKIQQKDGRRNDRSRSRDDTYNDNKRHRERSRSRERSHRDRVERGGGAAARERHVNGGDSLERHNKSSQDSKSYQRPRKHSRSRSRSPVRDGGAANGSTIRTRSPPPPRRSENDHRVRNREATTKTGGDTRSTHGAARSGQPAVVNGDRMAVDEADEDALLRNMMGFTTFKSTQNTKVPGNQIYGVRKEKKTEYRQYMNRVGGFNRPLSPSR</sequence>
<dbReference type="GeneID" id="27361664"/>
<evidence type="ECO:0000313" key="11">
    <source>
        <dbReference type="Proteomes" id="UP000053342"/>
    </source>
</evidence>
<evidence type="ECO:0000256" key="1">
    <source>
        <dbReference type="ARBA" id="ARBA00003632"/>
    </source>
</evidence>
<feature type="compositionally biased region" description="Basic residues" evidence="8">
    <location>
        <begin position="124"/>
        <end position="136"/>
    </location>
</feature>
<feature type="domain" description="U4/U6.U5 small nuclear ribonucleoprotein 27kDa protein" evidence="9">
    <location>
        <begin position="205"/>
        <end position="259"/>
    </location>
</feature>
<organism evidence="10 11">
    <name type="scientific">Exophiala oligosperma</name>
    <dbReference type="NCBI Taxonomy" id="215243"/>
    <lineage>
        <taxon>Eukaryota</taxon>
        <taxon>Fungi</taxon>
        <taxon>Dikarya</taxon>
        <taxon>Ascomycota</taxon>
        <taxon>Pezizomycotina</taxon>
        <taxon>Eurotiomycetes</taxon>
        <taxon>Chaetothyriomycetidae</taxon>
        <taxon>Chaetothyriales</taxon>
        <taxon>Herpotrichiellaceae</taxon>
        <taxon>Exophiala</taxon>
    </lineage>
</organism>
<evidence type="ECO:0000313" key="10">
    <source>
        <dbReference type="EMBL" id="KIW38637.1"/>
    </source>
</evidence>
<comment type="function">
    <text evidence="1">May play a role in mRNA splicing.</text>
</comment>
<name>A0A0D2BMI9_9EURO</name>
<evidence type="ECO:0000256" key="8">
    <source>
        <dbReference type="SAM" id="MobiDB-lite"/>
    </source>
</evidence>
<feature type="compositionally biased region" description="Basic and acidic residues" evidence="8">
    <location>
        <begin position="53"/>
        <end position="118"/>
    </location>
</feature>
<dbReference type="AlphaFoldDB" id="A0A0D2BMI9"/>
<dbReference type="Pfam" id="PF08648">
    <property type="entry name" value="SNRNP27"/>
    <property type="match status" value="1"/>
</dbReference>
<dbReference type="RefSeq" id="XP_016258853.1">
    <property type="nucleotide sequence ID" value="XM_016411046.1"/>
</dbReference>
<dbReference type="GO" id="GO:0071011">
    <property type="term" value="C:precatalytic spliceosome"/>
    <property type="evidence" value="ECO:0007669"/>
    <property type="project" value="TreeGrafter"/>
</dbReference>
<protein>
    <recommendedName>
        <fullName evidence="9">U4/U6.U5 small nuclear ribonucleoprotein 27kDa protein domain-containing protein</fullName>
    </recommendedName>
</protein>
<comment type="subcellular location">
    <subcellularLocation>
        <location evidence="2">Nucleus</location>
    </subcellularLocation>
</comment>
<evidence type="ECO:0000256" key="4">
    <source>
        <dbReference type="ARBA" id="ARBA00011825"/>
    </source>
</evidence>
<evidence type="ECO:0000256" key="6">
    <source>
        <dbReference type="ARBA" id="ARBA00023187"/>
    </source>
</evidence>
<keyword evidence="6" id="KW-0508">mRNA splicing</keyword>